<name>A0A2K9NV93_BACTC</name>
<organism evidence="1 2">
    <name type="scientific">Bacteriovorax stolpii</name>
    <name type="common">Bdellovibrio stolpii</name>
    <dbReference type="NCBI Taxonomy" id="960"/>
    <lineage>
        <taxon>Bacteria</taxon>
        <taxon>Pseudomonadati</taxon>
        <taxon>Bdellovibrionota</taxon>
        <taxon>Bacteriovoracia</taxon>
        <taxon>Bacteriovoracales</taxon>
        <taxon>Bacteriovoracaceae</taxon>
        <taxon>Bacteriovorax</taxon>
    </lineage>
</organism>
<keyword evidence="2" id="KW-1185">Reference proteome</keyword>
<reference evidence="1 2" key="1">
    <citation type="submission" date="2018-01" db="EMBL/GenBank/DDBJ databases">
        <title>Complete genome sequence of Bacteriovorax stolpii DSM12778.</title>
        <authorList>
            <person name="Tang B."/>
            <person name="Chang J."/>
        </authorList>
    </citation>
    <scope>NUCLEOTIDE SEQUENCE [LARGE SCALE GENOMIC DNA]</scope>
    <source>
        <strain evidence="1 2">DSM 12778</strain>
    </source>
</reference>
<evidence type="ECO:0000313" key="2">
    <source>
        <dbReference type="Proteomes" id="UP000235584"/>
    </source>
</evidence>
<sequence length="145" mass="17435">MERVRIAKRYFILLFFCLSPFIFGYFKISKMFESPFLITILVIVLSSILLFVMDYYSSLGLWIGDKGMQWNNGTQTILIPWNEVDARLEKRIRLYRAYIIYFNKKLDRYSLDFITQKSFITLAKKYAPKDHNIHKIIKSYENDFL</sequence>
<dbReference type="AlphaFoldDB" id="A0A2K9NV93"/>
<protein>
    <submittedName>
        <fullName evidence="1">Uncharacterized protein</fullName>
    </submittedName>
</protein>
<dbReference type="Proteomes" id="UP000235584">
    <property type="component" value="Chromosome"/>
</dbReference>
<dbReference type="RefSeq" id="WP_102244732.1">
    <property type="nucleotide sequence ID" value="NZ_CP025704.1"/>
</dbReference>
<accession>A0A2K9NV93</accession>
<gene>
    <name evidence="1" type="ORF">C0V70_15260</name>
</gene>
<dbReference type="EMBL" id="CP025704">
    <property type="protein sequence ID" value="AUN99441.1"/>
    <property type="molecule type" value="Genomic_DNA"/>
</dbReference>
<dbReference type="KEGG" id="bsto:C0V70_15260"/>
<proteinExistence type="predicted"/>
<evidence type="ECO:0000313" key="1">
    <source>
        <dbReference type="EMBL" id="AUN99441.1"/>
    </source>
</evidence>